<dbReference type="GO" id="GO:0005524">
    <property type="term" value="F:ATP binding"/>
    <property type="evidence" value="ECO:0007669"/>
    <property type="project" value="InterPro"/>
</dbReference>
<dbReference type="Gene3D" id="3.40.50.300">
    <property type="entry name" value="P-loop containing nucleotide triphosphate hydrolases"/>
    <property type="match status" value="1"/>
</dbReference>
<dbReference type="InterPro" id="IPR027417">
    <property type="entry name" value="P-loop_NTPase"/>
</dbReference>
<keyword evidence="3" id="KW-1185">Reference proteome</keyword>
<dbReference type="SUPFAM" id="SSF52540">
    <property type="entry name" value="P-loop containing nucleoside triphosphate hydrolases"/>
    <property type="match status" value="1"/>
</dbReference>
<dbReference type="Pfam" id="PF01637">
    <property type="entry name" value="ATPase_2"/>
    <property type="match status" value="1"/>
</dbReference>
<accession>A0A939GCR3</accession>
<dbReference type="PANTHER" id="PTHR34704">
    <property type="entry name" value="ATPASE"/>
    <property type="match status" value="1"/>
</dbReference>
<dbReference type="AlphaFoldDB" id="A0A939GCR3"/>
<organism evidence="2 3">
    <name type="scientific">Fibrella aquatilis</name>
    <dbReference type="NCBI Taxonomy" id="2817059"/>
    <lineage>
        <taxon>Bacteria</taxon>
        <taxon>Pseudomonadati</taxon>
        <taxon>Bacteroidota</taxon>
        <taxon>Cytophagia</taxon>
        <taxon>Cytophagales</taxon>
        <taxon>Spirosomataceae</taxon>
        <taxon>Fibrella</taxon>
    </lineage>
</organism>
<comment type="caution">
    <text evidence="2">The sequence shown here is derived from an EMBL/GenBank/DDBJ whole genome shotgun (WGS) entry which is preliminary data.</text>
</comment>
<dbReference type="InterPro" id="IPR011579">
    <property type="entry name" value="ATPase_dom"/>
</dbReference>
<gene>
    <name evidence="2" type="ORF">J2I48_24485</name>
</gene>
<sequence>MLIGRDIERAQLRELLASPNAELLALYGRRRVGKTYLIRSFFANQLVFELSGLQDAPLTQQLDNFAFWLSRSFAEGIILPRPPSWTAAFQLLIQYLEANPKKEKQVLFLDELPWLDTPKSGFLGAFDLFWNSWASRQTNLIVVICGSAASWMIQHVVNNKGGLHNRITRRIRLLPFTLAETESFLKSQRVLLDRYQLLQLYMVMGGIPHYLKEVRPGESATQTIDRLCFTKDGLLQDEFKNLYAALFNRADRHVALIKLLANKPQGLTRNELIASGSFQSGGTVTQLLSELFESGFIAHYLPFGKTSKDAIYKLTDEYSLFYLKFIDNSRANGPGTWLSKSMGQSWTSWAGLAFEQIGQKHMPQLKQALGIANVYTEHSAWRYTPKNAGETGVQIDLLIDRQDHVINLCELKFSTNEFVITKAYAETLERKRRVFQQQTHTRKTIFLTLITTFGVKPNPYATSLIQSQLTMDALFAVK</sequence>
<evidence type="ECO:0000313" key="2">
    <source>
        <dbReference type="EMBL" id="MBO0934187.1"/>
    </source>
</evidence>
<evidence type="ECO:0000259" key="1">
    <source>
        <dbReference type="Pfam" id="PF01637"/>
    </source>
</evidence>
<name>A0A939GCR3_9BACT</name>
<dbReference type="EMBL" id="JAFMYU010000028">
    <property type="protein sequence ID" value="MBO0934187.1"/>
    <property type="molecule type" value="Genomic_DNA"/>
</dbReference>
<protein>
    <submittedName>
        <fullName evidence="2">AAA family ATPase</fullName>
    </submittedName>
</protein>
<dbReference type="RefSeq" id="WP_207338153.1">
    <property type="nucleotide sequence ID" value="NZ_JAFMYU010000028.1"/>
</dbReference>
<reference evidence="2 3" key="1">
    <citation type="submission" date="2021-03" db="EMBL/GenBank/DDBJ databases">
        <title>Fibrella sp. HMF5036 genome sequencing and assembly.</title>
        <authorList>
            <person name="Kang H."/>
            <person name="Kim H."/>
            <person name="Bae S."/>
            <person name="Joh K."/>
        </authorList>
    </citation>
    <scope>NUCLEOTIDE SEQUENCE [LARGE SCALE GENOMIC DNA]</scope>
    <source>
        <strain evidence="2 3">HMF5036</strain>
    </source>
</reference>
<feature type="domain" description="ATPase" evidence="1">
    <location>
        <begin position="5"/>
        <end position="214"/>
    </location>
</feature>
<proteinExistence type="predicted"/>
<dbReference type="Proteomes" id="UP000664795">
    <property type="component" value="Unassembled WGS sequence"/>
</dbReference>
<dbReference type="PANTHER" id="PTHR34704:SF1">
    <property type="entry name" value="ATPASE"/>
    <property type="match status" value="1"/>
</dbReference>
<evidence type="ECO:0000313" key="3">
    <source>
        <dbReference type="Proteomes" id="UP000664795"/>
    </source>
</evidence>